<feature type="transmembrane region" description="Helical" evidence="1">
    <location>
        <begin position="221"/>
        <end position="242"/>
    </location>
</feature>
<dbReference type="Proteomes" id="UP000586093">
    <property type="component" value="Unassembled WGS sequence"/>
</dbReference>
<dbReference type="InterPro" id="IPR037185">
    <property type="entry name" value="EmrE-like"/>
</dbReference>
<feature type="transmembrane region" description="Helical" evidence="1">
    <location>
        <begin position="94"/>
        <end position="116"/>
    </location>
</feature>
<feature type="transmembrane region" description="Helical" evidence="1">
    <location>
        <begin position="153"/>
        <end position="176"/>
    </location>
</feature>
<feature type="transmembrane region" description="Helical" evidence="1">
    <location>
        <begin position="249"/>
        <end position="270"/>
    </location>
</feature>
<evidence type="ECO:0000313" key="4">
    <source>
        <dbReference type="Proteomes" id="UP000586093"/>
    </source>
</evidence>
<keyword evidence="1" id="KW-0472">Membrane</keyword>
<feature type="transmembrane region" description="Helical" evidence="1">
    <location>
        <begin position="35"/>
        <end position="56"/>
    </location>
</feature>
<evidence type="ECO:0000313" key="3">
    <source>
        <dbReference type="EMBL" id="MBB1162287.1"/>
    </source>
</evidence>
<evidence type="ECO:0000256" key="1">
    <source>
        <dbReference type="SAM" id="Phobius"/>
    </source>
</evidence>
<dbReference type="EMBL" id="JACIVI010000003">
    <property type="protein sequence ID" value="MBB1162287.1"/>
    <property type="molecule type" value="Genomic_DNA"/>
</dbReference>
<proteinExistence type="predicted"/>
<dbReference type="RefSeq" id="WP_182664050.1">
    <property type="nucleotide sequence ID" value="NZ_JACIVI010000003.1"/>
</dbReference>
<name>A0A839HI87_9BURK</name>
<feature type="transmembrane region" description="Helical" evidence="1">
    <location>
        <begin position="128"/>
        <end position="147"/>
    </location>
</feature>
<keyword evidence="4" id="KW-1185">Reference proteome</keyword>
<dbReference type="GO" id="GO:0016020">
    <property type="term" value="C:membrane"/>
    <property type="evidence" value="ECO:0007669"/>
    <property type="project" value="InterPro"/>
</dbReference>
<dbReference type="InterPro" id="IPR000620">
    <property type="entry name" value="EamA_dom"/>
</dbReference>
<sequence>MSAADSGRGWAVAALVFNATVWGLSWWPLRQLQAAGLHALWATGAVFLIAVLLLAWREPRALGQVLRSRPLLALLLAAGLTNACFNWAVSIGDVLRVVLLFYLMPLWAVGLGWALLGEKPTARDLLRVLLALGGAVLVLLPEGGAAPDAAPPAALGLPELLGVAGGFGFALNNVLLRREAAATPGARGMAMFLGGLLVGSGLALALGLLGQVPAPPAPWPLPGWLPLALLLALAFSASNMALQHGAARLPASVTAVIMLSEVPIAALSAVALGEQALSPGLLGGGGLILLAALLSIAPTAPAEPAA</sequence>
<evidence type="ECO:0000259" key="2">
    <source>
        <dbReference type="Pfam" id="PF00892"/>
    </source>
</evidence>
<reference evidence="3 4" key="1">
    <citation type="submission" date="2020-08" db="EMBL/GenBank/DDBJ databases">
        <title>Aquariorum lacteus gen. nov., sp. nov., a new member of the family Comamonadaceae, isolated from freshwater aquarium.</title>
        <authorList>
            <person name="Chun S.-J."/>
        </authorList>
    </citation>
    <scope>NUCLEOTIDE SEQUENCE [LARGE SCALE GENOMIC DNA]</scope>
    <source>
        <strain evidence="3 4">SJAQ100</strain>
    </source>
</reference>
<dbReference type="PANTHER" id="PTHR22911">
    <property type="entry name" value="ACYL-MALONYL CONDENSING ENZYME-RELATED"/>
    <property type="match status" value="1"/>
</dbReference>
<protein>
    <submittedName>
        <fullName evidence="3">DMT family transporter</fullName>
    </submittedName>
</protein>
<dbReference type="SUPFAM" id="SSF103481">
    <property type="entry name" value="Multidrug resistance efflux transporter EmrE"/>
    <property type="match status" value="2"/>
</dbReference>
<feature type="transmembrane region" description="Helical" evidence="1">
    <location>
        <begin position="68"/>
        <end position="88"/>
    </location>
</feature>
<dbReference type="PANTHER" id="PTHR22911:SF79">
    <property type="entry name" value="MOBA-LIKE NTP TRANSFERASE DOMAIN-CONTAINING PROTEIN"/>
    <property type="match status" value="1"/>
</dbReference>
<feature type="transmembrane region" description="Helical" evidence="1">
    <location>
        <begin position="9"/>
        <end position="29"/>
    </location>
</feature>
<comment type="caution">
    <text evidence="3">The sequence shown here is derived from an EMBL/GenBank/DDBJ whole genome shotgun (WGS) entry which is preliminary data.</text>
</comment>
<feature type="domain" description="EamA" evidence="2">
    <location>
        <begin position="10"/>
        <end position="139"/>
    </location>
</feature>
<dbReference type="AlphaFoldDB" id="A0A839HI87"/>
<keyword evidence="1" id="KW-1133">Transmembrane helix</keyword>
<gene>
    <name evidence="3" type="ORF">H4F90_09865</name>
</gene>
<feature type="transmembrane region" description="Helical" evidence="1">
    <location>
        <begin position="188"/>
        <end position="209"/>
    </location>
</feature>
<accession>A0A839HI87</accession>
<organism evidence="3 4">
    <name type="scientific">Aquariibacter albus</name>
    <dbReference type="NCBI Taxonomy" id="2759899"/>
    <lineage>
        <taxon>Bacteria</taxon>
        <taxon>Pseudomonadati</taxon>
        <taxon>Pseudomonadota</taxon>
        <taxon>Betaproteobacteria</taxon>
        <taxon>Burkholderiales</taxon>
        <taxon>Sphaerotilaceae</taxon>
        <taxon>Aquariibacter</taxon>
    </lineage>
</organism>
<feature type="transmembrane region" description="Helical" evidence="1">
    <location>
        <begin position="276"/>
        <end position="297"/>
    </location>
</feature>
<keyword evidence="1" id="KW-0812">Transmembrane</keyword>
<dbReference type="Pfam" id="PF00892">
    <property type="entry name" value="EamA"/>
    <property type="match status" value="1"/>
</dbReference>